<dbReference type="Gene3D" id="1.10.340.30">
    <property type="entry name" value="Hypothetical protein, domain 2"/>
    <property type="match status" value="1"/>
</dbReference>
<feature type="region of interest" description="Disordered" evidence="3">
    <location>
        <begin position="212"/>
        <end position="243"/>
    </location>
</feature>
<proteinExistence type="predicted"/>
<feature type="domain" description="HhH-GPD" evidence="4">
    <location>
        <begin position="72"/>
        <end position="129"/>
    </location>
</feature>
<feature type="region of interest" description="Disordered" evidence="3">
    <location>
        <begin position="291"/>
        <end position="330"/>
    </location>
</feature>
<keyword evidence="2" id="KW-0539">Nucleus</keyword>
<dbReference type="STRING" id="1157616.A0A1Z5STM7"/>
<accession>A0A1Z5STM7</accession>
<evidence type="ECO:0000256" key="3">
    <source>
        <dbReference type="SAM" id="MobiDB-lite"/>
    </source>
</evidence>
<feature type="compositionally biased region" description="Basic and acidic residues" evidence="3">
    <location>
        <begin position="291"/>
        <end position="312"/>
    </location>
</feature>
<dbReference type="GO" id="GO:0005634">
    <property type="term" value="C:nucleus"/>
    <property type="evidence" value="ECO:0007669"/>
    <property type="project" value="UniProtKB-SubCell"/>
</dbReference>
<sequence>MSQTVERIQAMRKTIPLRAKFSANSARNRLISLRLGRHLPRPIPPISSPTFGIIQEKLHQEPFWLLIATTFLNQTSGRAAVPVFWALKNRFPTPDALAQAEYEVVLDMIRHLGLQRQRAKRVIAMAKCWRDDPPRVGRRFRTKDYPGLEGDTPECKGSLEIGHIPGCGRYAYDSWRIFCRDVLRGVAEDYNGKGAIPLPTTTPSSAATLPASAEALTPTSHHPPPPPPPSHNAPTNQPTEVPIPFEPEWKRVLPQDKELIATLRWMWLREGWIWDPSDGAKRPATLEEMERARKGEMEVRDPKERKFAERAARGGGGEVNGGGDGDGAGG</sequence>
<dbReference type="Proteomes" id="UP000194280">
    <property type="component" value="Unassembled WGS sequence"/>
</dbReference>
<comment type="subcellular location">
    <subcellularLocation>
        <location evidence="1">Nucleus</location>
    </subcellularLocation>
</comment>
<evidence type="ECO:0000256" key="1">
    <source>
        <dbReference type="ARBA" id="ARBA00004123"/>
    </source>
</evidence>
<dbReference type="EMBL" id="MUNK01000258">
    <property type="protein sequence ID" value="OTA24131.1"/>
    <property type="molecule type" value="Genomic_DNA"/>
</dbReference>
<dbReference type="AlphaFoldDB" id="A0A1Z5STM7"/>
<protein>
    <recommendedName>
        <fullName evidence="4">HhH-GPD domain-containing protein</fullName>
    </recommendedName>
</protein>
<dbReference type="VEuPathDB" id="FungiDB:BTJ68_13492"/>
<dbReference type="OrthoDB" id="10265068at2759"/>
<dbReference type="Pfam" id="PF00730">
    <property type="entry name" value="HhH-GPD"/>
    <property type="match status" value="1"/>
</dbReference>
<evidence type="ECO:0000259" key="4">
    <source>
        <dbReference type="Pfam" id="PF00730"/>
    </source>
</evidence>
<dbReference type="InterPro" id="IPR003265">
    <property type="entry name" value="HhH-GPD_domain"/>
</dbReference>
<dbReference type="SUPFAM" id="SSF48150">
    <property type="entry name" value="DNA-glycosylase"/>
    <property type="match status" value="1"/>
</dbReference>
<gene>
    <name evidence="5" type="ORF">BTJ68_13492</name>
</gene>
<organism evidence="5 6">
    <name type="scientific">Hortaea werneckii EXF-2000</name>
    <dbReference type="NCBI Taxonomy" id="1157616"/>
    <lineage>
        <taxon>Eukaryota</taxon>
        <taxon>Fungi</taxon>
        <taxon>Dikarya</taxon>
        <taxon>Ascomycota</taxon>
        <taxon>Pezizomycotina</taxon>
        <taxon>Dothideomycetes</taxon>
        <taxon>Dothideomycetidae</taxon>
        <taxon>Mycosphaerellales</taxon>
        <taxon>Teratosphaeriaceae</taxon>
        <taxon>Hortaea</taxon>
    </lineage>
</organism>
<feature type="compositionally biased region" description="Pro residues" evidence="3">
    <location>
        <begin position="221"/>
        <end position="231"/>
    </location>
</feature>
<evidence type="ECO:0000256" key="2">
    <source>
        <dbReference type="ARBA" id="ARBA00023242"/>
    </source>
</evidence>
<feature type="compositionally biased region" description="Gly residues" evidence="3">
    <location>
        <begin position="313"/>
        <end position="330"/>
    </location>
</feature>
<dbReference type="InParanoid" id="A0A1Z5STM7"/>
<comment type="caution">
    <text evidence="5">The sequence shown here is derived from an EMBL/GenBank/DDBJ whole genome shotgun (WGS) entry which is preliminary data.</text>
</comment>
<reference evidence="5 6" key="1">
    <citation type="submission" date="2017-01" db="EMBL/GenBank/DDBJ databases">
        <title>The recent genome duplication of the halophilic yeast Hortaea werneckii: insights from long-read sequencing.</title>
        <authorList>
            <person name="Sinha S."/>
            <person name="Flibotte S."/>
            <person name="Neira M."/>
            <person name="Lenassi M."/>
            <person name="Gostincar C."/>
            <person name="Stajich J.E."/>
            <person name="Nislow C.E."/>
        </authorList>
    </citation>
    <scope>NUCLEOTIDE SEQUENCE [LARGE SCALE GENOMIC DNA]</scope>
    <source>
        <strain evidence="5 6">EXF-2000</strain>
    </source>
</reference>
<evidence type="ECO:0000313" key="6">
    <source>
        <dbReference type="Proteomes" id="UP000194280"/>
    </source>
</evidence>
<keyword evidence="6" id="KW-1185">Reference proteome</keyword>
<name>A0A1Z5STM7_HORWE</name>
<dbReference type="GO" id="GO:0003677">
    <property type="term" value="F:DNA binding"/>
    <property type="evidence" value="ECO:0007669"/>
    <property type="project" value="InterPro"/>
</dbReference>
<dbReference type="InterPro" id="IPR045138">
    <property type="entry name" value="MeCP2/MBD4"/>
</dbReference>
<dbReference type="InterPro" id="IPR011257">
    <property type="entry name" value="DNA_glycosylase"/>
</dbReference>
<dbReference type="GO" id="GO:0006285">
    <property type="term" value="P:base-excision repair, AP site formation"/>
    <property type="evidence" value="ECO:0007669"/>
    <property type="project" value="UniProtKB-ARBA"/>
</dbReference>
<dbReference type="PANTHER" id="PTHR15074:SF0">
    <property type="entry name" value="METHYL-CPG-BINDING DOMAIN PROTEIN 4-LIKE PROTEIN"/>
    <property type="match status" value="1"/>
</dbReference>
<dbReference type="PANTHER" id="PTHR15074">
    <property type="entry name" value="METHYL-CPG-BINDING PROTEIN"/>
    <property type="match status" value="1"/>
</dbReference>
<evidence type="ECO:0000313" key="5">
    <source>
        <dbReference type="EMBL" id="OTA24131.1"/>
    </source>
</evidence>
<dbReference type="GO" id="GO:0003824">
    <property type="term" value="F:catalytic activity"/>
    <property type="evidence" value="ECO:0007669"/>
    <property type="project" value="InterPro"/>
</dbReference>